<dbReference type="Gene3D" id="3.90.550.10">
    <property type="entry name" value="Spore Coat Polysaccharide Biosynthesis Protein SpsA, Chain A"/>
    <property type="match status" value="1"/>
</dbReference>
<dbReference type="PANTHER" id="PTHR43179">
    <property type="entry name" value="RHAMNOSYLTRANSFERASE WBBL"/>
    <property type="match status" value="1"/>
</dbReference>
<dbReference type="STRING" id="1173020.Cha6605_0300"/>
<dbReference type="SUPFAM" id="SSF53448">
    <property type="entry name" value="Nucleotide-diphospho-sugar transferases"/>
    <property type="match status" value="1"/>
</dbReference>
<accession>K9U9U0</accession>
<proteinExistence type="predicted"/>
<reference evidence="2 3" key="1">
    <citation type="submission" date="2012-05" db="EMBL/GenBank/DDBJ databases">
        <title>Finished chromosome of genome of Chamaesiphon sp. PCC 6605.</title>
        <authorList>
            <consortium name="US DOE Joint Genome Institute"/>
            <person name="Gugger M."/>
            <person name="Coursin T."/>
            <person name="Rippka R."/>
            <person name="Tandeau De Marsac N."/>
            <person name="Huntemann M."/>
            <person name="Wei C.-L."/>
            <person name="Han J."/>
            <person name="Detter J.C."/>
            <person name="Han C."/>
            <person name="Tapia R."/>
            <person name="Chen A."/>
            <person name="Kyrpides N."/>
            <person name="Mavromatis K."/>
            <person name="Markowitz V."/>
            <person name="Szeto E."/>
            <person name="Ivanova N."/>
            <person name="Pagani I."/>
            <person name="Pati A."/>
            <person name="Goodwin L."/>
            <person name="Nordberg H.P."/>
            <person name="Cantor M.N."/>
            <person name="Hua S.X."/>
            <person name="Woyke T."/>
            <person name="Kerfeld C.A."/>
        </authorList>
    </citation>
    <scope>NUCLEOTIDE SEQUENCE [LARGE SCALE GENOMIC DNA]</scope>
    <source>
        <strain evidence="3">ATCC 27169 / PCC 6605</strain>
    </source>
</reference>
<evidence type="ECO:0000313" key="2">
    <source>
        <dbReference type="EMBL" id="AFY91600.1"/>
    </source>
</evidence>
<feature type="domain" description="Glycosyltransferase 2-like" evidence="1">
    <location>
        <begin position="4"/>
        <end position="150"/>
    </location>
</feature>
<dbReference type="GO" id="GO:0016740">
    <property type="term" value="F:transferase activity"/>
    <property type="evidence" value="ECO:0007669"/>
    <property type="project" value="UniProtKB-KW"/>
</dbReference>
<dbReference type="PANTHER" id="PTHR43179:SF7">
    <property type="entry name" value="RHAMNOSYLTRANSFERASE WBBL"/>
    <property type="match status" value="1"/>
</dbReference>
<gene>
    <name evidence="2" type="ORF">Cha6605_0300</name>
</gene>
<dbReference type="AlphaFoldDB" id="K9U9U0"/>
<keyword evidence="2" id="KW-0808">Transferase</keyword>
<sequence length="269" mass="30898">MSISIILVNYNGAEFLAECLNSLAKFINADCEVIVIDNSSTDNSVEIVRTRFTWVRLICSEVNLGFGKANNLAVERSQGKYLLFLNTDTLLTENTPQILAAYLDREPDVAAIGARITFQDGSYQLSSGMLPNLAIEFIDKIRYGLDRKWHGLVANIYNKQYSTIREVGWVTGACLMIHRDIYQRLGGFDPAFFMYFEDKDLCKRVRDLEFKVIYYPGTSIIHLLGGSSKNITKNINNYYRDSQLYYYQKHLNEIQLKILKFYLRLSGKI</sequence>
<dbReference type="OrthoDB" id="9813495at2"/>
<dbReference type="HOGENOM" id="CLU_023845_0_1_3"/>
<organism evidence="2 3">
    <name type="scientific">Chamaesiphon minutus (strain ATCC 27169 / PCC 6605)</name>
    <dbReference type="NCBI Taxonomy" id="1173020"/>
    <lineage>
        <taxon>Bacteria</taxon>
        <taxon>Bacillati</taxon>
        <taxon>Cyanobacteriota</taxon>
        <taxon>Cyanophyceae</taxon>
        <taxon>Gomontiellales</taxon>
        <taxon>Chamaesiphonaceae</taxon>
        <taxon>Chamaesiphon</taxon>
    </lineage>
</organism>
<protein>
    <submittedName>
        <fullName evidence="2">Putative glycosyltransferase</fullName>
    </submittedName>
</protein>
<dbReference type="EMBL" id="CP003600">
    <property type="protein sequence ID" value="AFY91600.1"/>
    <property type="molecule type" value="Genomic_DNA"/>
</dbReference>
<name>K9U9U0_CHAP6</name>
<dbReference type="RefSeq" id="WP_015157795.1">
    <property type="nucleotide sequence ID" value="NC_019697.1"/>
</dbReference>
<keyword evidence="3" id="KW-1185">Reference proteome</keyword>
<dbReference type="eggNOG" id="COG1216">
    <property type="taxonomic scope" value="Bacteria"/>
</dbReference>
<evidence type="ECO:0000313" key="3">
    <source>
        <dbReference type="Proteomes" id="UP000010366"/>
    </source>
</evidence>
<dbReference type="InterPro" id="IPR001173">
    <property type="entry name" value="Glyco_trans_2-like"/>
</dbReference>
<dbReference type="Pfam" id="PF00535">
    <property type="entry name" value="Glycos_transf_2"/>
    <property type="match status" value="1"/>
</dbReference>
<dbReference type="Proteomes" id="UP000010366">
    <property type="component" value="Chromosome"/>
</dbReference>
<dbReference type="CDD" id="cd04186">
    <property type="entry name" value="GT_2_like_c"/>
    <property type="match status" value="1"/>
</dbReference>
<dbReference type="KEGG" id="cmp:Cha6605_0300"/>
<evidence type="ECO:0000259" key="1">
    <source>
        <dbReference type="Pfam" id="PF00535"/>
    </source>
</evidence>
<dbReference type="InterPro" id="IPR029044">
    <property type="entry name" value="Nucleotide-diphossugar_trans"/>
</dbReference>